<dbReference type="KEGG" id="sphh:SDAV_00307"/>
<accession>A0A345DM63</accession>
<dbReference type="EMBL" id="CP031088">
    <property type="protein sequence ID" value="AXF95301.1"/>
    <property type="molecule type" value="Genomic_DNA"/>
</dbReference>
<proteinExistence type="predicted"/>
<protein>
    <submittedName>
        <fullName evidence="1">Uncharacterized protein</fullName>
    </submittedName>
</protein>
<dbReference type="AlphaFoldDB" id="A0A345DM63"/>
<evidence type="ECO:0000313" key="1">
    <source>
        <dbReference type="EMBL" id="AXF95301.1"/>
    </source>
</evidence>
<name>A0A345DM63_9MOLU</name>
<dbReference type="Proteomes" id="UP000253689">
    <property type="component" value="Chromosome"/>
</dbReference>
<dbReference type="RefSeq" id="WP_114564273.1">
    <property type="nucleotide sequence ID" value="NZ_CP031088.1"/>
</dbReference>
<keyword evidence="2" id="KW-1185">Reference proteome</keyword>
<gene>
    <name evidence="1" type="ORF">SDAV_00307</name>
</gene>
<organism evidence="1 2">
    <name type="scientific">Spiroplasma phoeniceum P40</name>
    <dbReference type="NCBI Taxonomy" id="1276259"/>
    <lineage>
        <taxon>Bacteria</taxon>
        <taxon>Bacillati</taxon>
        <taxon>Mycoplasmatota</taxon>
        <taxon>Mollicutes</taxon>
        <taxon>Entomoplasmatales</taxon>
        <taxon>Spiroplasmataceae</taxon>
        <taxon>Spiroplasma</taxon>
    </lineage>
</organism>
<evidence type="ECO:0000313" key="2">
    <source>
        <dbReference type="Proteomes" id="UP000253689"/>
    </source>
</evidence>
<reference evidence="2" key="1">
    <citation type="submission" date="2018-07" db="EMBL/GenBank/DDBJ databases">
        <title>Complete Genome Sequence of Spiroplasma phoeniceum.</title>
        <authorList>
            <person name="Davis R.E."/>
            <person name="Shao J.Y."/>
            <person name="Zhao Y."/>
            <person name="Silver A."/>
            <person name="Stump z."/>
            <person name="Gasparich G."/>
        </authorList>
    </citation>
    <scope>NUCLEOTIDE SEQUENCE [LARGE SCALE GENOMIC DNA]</scope>
    <source>
        <strain evidence="2">P40</strain>
    </source>
</reference>
<sequence>MNNDINKNKIAIELSNELTTNLSDNAKQVKFLKAKAENVSQQVGDNYYGETLEEKYYNLKEKYFDVREENITLKEKISELQNIYDFDEYVFYKGLNEHWLLFLKKINEKQIRNRKSLGDIKSTQHIKIFVFKDDVKSFLEIYETLRKQVQNFTVDII</sequence>